<accession>A0A0K1W2W3</accession>
<feature type="transmembrane region" description="Helical" evidence="1">
    <location>
        <begin position="43"/>
        <end position="68"/>
    </location>
</feature>
<organism evidence="2 3">
    <name type="scientific">Spiroplasma litorale</name>
    <dbReference type="NCBI Taxonomy" id="216942"/>
    <lineage>
        <taxon>Bacteria</taxon>
        <taxon>Bacillati</taxon>
        <taxon>Mycoplasmatota</taxon>
        <taxon>Mollicutes</taxon>
        <taxon>Entomoplasmatales</taxon>
        <taxon>Spiroplasmataceae</taxon>
        <taxon>Spiroplasma</taxon>
    </lineage>
</organism>
<dbReference type="EMBL" id="CP012357">
    <property type="protein sequence ID" value="AKX34665.1"/>
    <property type="molecule type" value="Genomic_DNA"/>
</dbReference>
<dbReference type="PATRIC" id="fig|216942.3.peg.1077"/>
<gene>
    <name evidence="2" type="ORF">SLITO_v1c10540</name>
</gene>
<dbReference type="STRING" id="216942.SLITO_v1c10540"/>
<sequence length="118" mass="12451">MNKLAKGGIITSLVGAGVCFIIGLVGLIVGLNDNRLVFSIGESMVILIGTLLMIGPIIFIILASLSLIKKTNRYRLTCGIVSTIFTILGGFAFFIPSTLFLVGGILTLCGETTTKKDN</sequence>
<dbReference type="KEGG" id="sll:SLITO_v1c10540"/>
<evidence type="ECO:0000313" key="3">
    <source>
        <dbReference type="Proteomes" id="UP000067476"/>
    </source>
</evidence>
<name>A0A0K1W2W3_9MOLU</name>
<reference evidence="2 3" key="1">
    <citation type="journal article" date="2015" name="Genome Announc.">
        <title>Complete Genome Sequence of Spiroplasma litorale TN-1T (DSM 21781), a Bacterium Isolated from a Green-Eyed Horsefly (Tabanus nigrovittatus).</title>
        <authorList>
            <person name="Lo W.S."/>
            <person name="Lai Y.C."/>
            <person name="Lien Y.W."/>
            <person name="Wang T.H."/>
            <person name="Kuo C.H."/>
        </authorList>
    </citation>
    <scope>NUCLEOTIDE SEQUENCE [LARGE SCALE GENOMIC DNA]</scope>
    <source>
        <strain evidence="2 3">TN-1</strain>
    </source>
</reference>
<protein>
    <recommendedName>
        <fullName evidence="4">DUF4064 domain-containing protein</fullName>
    </recommendedName>
</protein>
<keyword evidence="3" id="KW-1185">Reference proteome</keyword>
<evidence type="ECO:0000313" key="2">
    <source>
        <dbReference type="EMBL" id="AKX34665.1"/>
    </source>
</evidence>
<keyword evidence="1" id="KW-0812">Transmembrane</keyword>
<evidence type="ECO:0008006" key="4">
    <source>
        <dbReference type="Google" id="ProtNLM"/>
    </source>
</evidence>
<proteinExistence type="predicted"/>
<dbReference type="Proteomes" id="UP000067476">
    <property type="component" value="Chromosome"/>
</dbReference>
<dbReference type="AlphaFoldDB" id="A0A0K1W2W3"/>
<dbReference type="RefSeq" id="WP_075058743.1">
    <property type="nucleotide sequence ID" value="NZ_CP012357.1"/>
</dbReference>
<keyword evidence="1" id="KW-0472">Membrane</keyword>
<feature type="transmembrane region" description="Helical" evidence="1">
    <location>
        <begin position="80"/>
        <end position="106"/>
    </location>
</feature>
<feature type="transmembrane region" description="Helical" evidence="1">
    <location>
        <begin position="7"/>
        <end position="31"/>
    </location>
</feature>
<keyword evidence="1" id="KW-1133">Transmembrane helix</keyword>
<evidence type="ECO:0000256" key="1">
    <source>
        <dbReference type="SAM" id="Phobius"/>
    </source>
</evidence>
<dbReference type="OrthoDB" id="390360at2"/>